<proteinExistence type="predicted"/>
<gene>
    <name evidence="1" type="ORF">F444_02600</name>
</gene>
<name>A0A081AWY5_PHYNI</name>
<accession>A0A081AWY5</accession>
<comment type="caution">
    <text evidence="1">The sequence shown here is derived from an EMBL/GenBank/DDBJ whole genome shotgun (WGS) entry which is preliminary data.</text>
</comment>
<protein>
    <submittedName>
        <fullName evidence="1">Uncharacterized protein</fullName>
    </submittedName>
</protein>
<dbReference type="Proteomes" id="UP000028582">
    <property type="component" value="Unassembled WGS sequence"/>
</dbReference>
<dbReference type="AlphaFoldDB" id="A0A081AWY5"/>
<sequence length="99" mass="10578">MLFPAAGVEFSYGDNKIGYDITTLPPGAVGCESYESCATKTSKQGFNVGVMIEPISPEEDATFACSSLLCQYAECPDSFRFPSSRIVQSNSTSTSPFVP</sequence>
<dbReference type="EMBL" id="ANJA01000513">
    <property type="protein sequence ID" value="ETO83396.1"/>
    <property type="molecule type" value="Genomic_DNA"/>
</dbReference>
<evidence type="ECO:0000313" key="1">
    <source>
        <dbReference type="EMBL" id="ETO83396.1"/>
    </source>
</evidence>
<evidence type="ECO:0000313" key="2">
    <source>
        <dbReference type="Proteomes" id="UP000028582"/>
    </source>
</evidence>
<reference evidence="1 2" key="1">
    <citation type="submission" date="2013-11" db="EMBL/GenBank/DDBJ databases">
        <title>The Genome Sequence of Phytophthora parasitica P1976.</title>
        <authorList>
            <consortium name="The Broad Institute Genomics Platform"/>
            <person name="Russ C."/>
            <person name="Tyler B."/>
            <person name="Panabieres F."/>
            <person name="Shan W."/>
            <person name="Tripathy S."/>
            <person name="Grunwald N."/>
            <person name="Machado M."/>
            <person name="Johnson C.S."/>
            <person name="Walker B."/>
            <person name="Young S."/>
            <person name="Zeng Q."/>
            <person name="Gargeya S."/>
            <person name="Fitzgerald M."/>
            <person name="Haas B."/>
            <person name="Abouelleil A."/>
            <person name="Allen A.W."/>
            <person name="Alvarado L."/>
            <person name="Arachchi H.M."/>
            <person name="Berlin A.M."/>
            <person name="Chapman S.B."/>
            <person name="Gainer-Dewar J."/>
            <person name="Goldberg J."/>
            <person name="Griggs A."/>
            <person name="Gujja S."/>
            <person name="Hansen M."/>
            <person name="Howarth C."/>
            <person name="Imamovic A."/>
            <person name="Ireland A."/>
            <person name="Larimer J."/>
            <person name="McCowan C."/>
            <person name="Murphy C."/>
            <person name="Pearson M."/>
            <person name="Poon T.W."/>
            <person name="Priest M."/>
            <person name="Roberts A."/>
            <person name="Saif S."/>
            <person name="Shea T."/>
            <person name="Sisk P."/>
            <person name="Sykes S."/>
            <person name="Wortman J."/>
            <person name="Nusbaum C."/>
            <person name="Birren B."/>
        </authorList>
    </citation>
    <scope>NUCLEOTIDE SEQUENCE [LARGE SCALE GENOMIC DNA]</scope>
    <source>
        <strain evidence="1 2">P1976</strain>
    </source>
</reference>
<organism evidence="1 2">
    <name type="scientific">Phytophthora nicotianae P1976</name>
    <dbReference type="NCBI Taxonomy" id="1317066"/>
    <lineage>
        <taxon>Eukaryota</taxon>
        <taxon>Sar</taxon>
        <taxon>Stramenopiles</taxon>
        <taxon>Oomycota</taxon>
        <taxon>Peronosporomycetes</taxon>
        <taxon>Peronosporales</taxon>
        <taxon>Peronosporaceae</taxon>
        <taxon>Phytophthora</taxon>
    </lineage>
</organism>